<dbReference type="CDD" id="cd00448">
    <property type="entry name" value="YjgF_YER057c_UK114_family"/>
    <property type="match status" value="1"/>
</dbReference>
<gene>
    <name evidence="2" type="ORF">L207DRAFT_588468</name>
</gene>
<keyword evidence="3" id="KW-1185">Reference proteome</keyword>
<dbReference type="GO" id="GO:0005739">
    <property type="term" value="C:mitochondrion"/>
    <property type="evidence" value="ECO:0007669"/>
    <property type="project" value="TreeGrafter"/>
</dbReference>
<protein>
    <submittedName>
        <fullName evidence="2">Putative L-PSP endoribonuclease family protein</fullName>
    </submittedName>
</protein>
<evidence type="ECO:0000313" key="2">
    <source>
        <dbReference type="EMBL" id="PMD34973.1"/>
    </source>
</evidence>
<evidence type="ECO:0000313" key="3">
    <source>
        <dbReference type="Proteomes" id="UP000235786"/>
    </source>
</evidence>
<dbReference type="InterPro" id="IPR006175">
    <property type="entry name" value="YjgF/YER057c/UK114"/>
</dbReference>
<dbReference type="Proteomes" id="UP000235786">
    <property type="component" value="Unassembled WGS sequence"/>
</dbReference>
<dbReference type="InterPro" id="IPR006056">
    <property type="entry name" value="RidA"/>
</dbReference>
<name>A0A2J6R923_HYAVF</name>
<proteinExistence type="inferred from homology"/>
<dbReference type="PANTHER" id="PTHR11803">
    <property type="entry name" value="2-IMINOBUTANOATE/2-IMINOPROPANOATE DEAMINASE RIDA"/>
    <property type="match status" value="1"/>
</dbReference>
<reference evidence="2 3" key="1">
    <citation type="submission" date="2016-04" db="EMBL/GenBank/DDBJ databases">
        <title>A degradative enzymes factory behind the ericoid mycorrhizal symbiosis.</title>
        <authorList>
            <consortium name="DOE Joint Genome Institute"/>
            <person name="Martino E."/>
            <person name="Morin E."/>
            <person name="Grelet G."/>
            <person name="Kuo A."/>
            <person name="Kohler A."/>
            <person name="Daghino S."/>
            <person name="Barry K."/>
            <person name="Choi C."/>
            <person name="Cichocki N."/>
            <person name="Clum A."/>
            <person name="Copeland A."/>
            <person name="Hainaut M."/>
            <person name="Haridas S."/>
            <person name="Labutti K."/>
            <person name="Lindquist E."/>
            <person name="Lipzen A."/>
            <person name="Khouja H.-R."/>
            <person name="Murat C."/>
            <person name="Ohm R."/>
            <person name="Olson A."/>
            <person name="Spatafora J."/>
            <person name="Veneault-Fourrey C."/>
            <person name="Henrissat B."/>
            <person name="Grigoriev I."/>
            <person name="Martin F."/>
            <person name="Perotto S."/>
        </authorList>
    </citation>
    <scope>NUCLEOTIDE SEQUENCE [LARGE SCALE GENOMIC DNA]</scope>
    <source>
        <strain evidence="2 3">F</strain>
    </source>
</reference>
<dbReference type="InterPro" id="IPR035959">
    <property type="entry name" value="RutC-like_sf"/>
</dbReference>
<dbReference type="OrthoDB" id="309640at2759"/>
<dbReference type="AlphaFoldDB" id="A0A2J6R923"/>
<dbReference type="EMBL" id="KZ613953">
    <property type="protein sequence ID" value="PMD34973.1"/>
    <property type="molecule type" value="Genomic_DNA"/>
</dbReference>
<dbReference type="GO" id="GO:0019239">
    <property type="term" value="F:deaminase activity"/>
    <property type="evidence" value="ECO:0007669"/>
    <property type="project" value="TreeGrafter"/>
</dbReference>
<dbReference type="FunFam" id="3.30.1330.40:FF:000001">
    <property type="entry name" value="L-PSP family endoribonuclease"/>
    <property type="match status" value="1"/>
</dbReference>
<dbReference type="SUPFAM" id="SSF55298">
    <property type="entry name" value="YjgF-like"/>
    <property type="match status" value="1"/>
</dbReference>
<dbReference type="NCBIfam" id="TIGR00004">
    <property type="entry name" value="Rid family detoxifying hydrolase"/>
    <property type="match status" value="1"/>
</dbReference>
<evidence type="ECO:0000256" key="1">
    <source>
        <dbReference type="ARBA" id="ARBA00010552"/>
    </source>
</evidence>
<dbReference type="Gene3D" id="3.30.1330.40">
    <property type="entry name" value="RutC-like"/>
    <property type="match status" value="1"/>
</dbReference>
<accession>A0A2J6R923</accession>
<dbReference type="PROSITE" id="PS01094">
    <property type="entry name" value="UPF0076"/>
    <property type="match status" value="1"/>
</dbReference>
<dbReference type="STRING" id="1149755.A0A2J6R923"/>
<comment type="similarity">
    <text evidence="1">Belongs to the RutC family.</text>
</comment>
<organism evidence="2 3">
    <name type="scientific">Hyaloscypha variabilis (strain UAMH 11265 / GT02V1 / F)</name>
    <name type="common">Meliniomyces variabilis</name>
    <dbReference type="NCBI Taxonomy" id="1149755"/>
    <lineage>
        <taxon>Eukaryota</taxon>
        <taxon>Fungi</taxon>
        <taxon>Dikarya</taxon>
        <taxon>Ascomycota</taxon>
        <taxon>Pezizomycotina</taxon>
        <taxon>Leotiomycetes</taxon>
        <taxon>Helotiales</taxon>
        <taxon>Hyaloscyphaceae</taxon>
        <taxon>Hyaloscypha</taxon>
        <taxon>Hyaloscypha variabilis</taxon>
    </lineage>
</organism>
<dbReference type="GO" id="GO:0005829">
    <property type="term" value="C:cytosol"/>
    <property type="evidence" value="ECO:0007669"/>
    <property type="project" value="TreeGrafter"/>
</dbReference>
<sequence>MVSISPVYTEEACAPIGPYSQAIQAPPFLFISGQIPINPNGVLFEGTITEKTVKCLQNIQAILSAAGTSMEKIVKVTVFLTSMENFAAMNQGYDQAMPHKPARSCVAVKELPKGVPVEIECIAIL</sequence>
<dbReference type="PANTHER" id="PTHR11803:SF58">
    <property type="entry name" value="PROTEIN HMF1-RELATED"/>
    <property type="match status" value="1"/>
</dbReference>
<dbReference type="InterPro" id="IPR019897">
    <property type="entry name" value="RidA_CS"/>
</dbReference>
<dbReference type="Pfam" id="PF01042">
    <property type="entry name" value="Ribonuc_L-PSP"/>
    <property type="match status" value="1"/>
</dbReference>